<keyword evidence="11" id="KW-0808">Transferase</keyword>
<keyword evidence="7" id="KW-0547">Nucleotide-binding</keyword>
<dbReference type="EMBL" id="DSQF01000022">
    <property type="protein sequence ID" value="HGZ43856.1"/>
    <property type="molecule type" value="Genomic_DNA"/>
</dbReference>
<comment type="subcellular location">
    <subcellularLocation>
        <location evidence="1">Cytoplasm</location>
    </subcellularLocation>
</comment>
<comment type="caution">
    <text evidence="11">The sequence shown here is derived from an EMBL/GenBank/DDBJ whole genome shotgun (WGS) entry which is preliminary data.</text>
</comment>
<dbReference type="GO" id="GO:0016740">
    <property type="term" value="F:transferase activity"/>
    <property type="evidence" value="ECO:0007669"/>
    <property type="project" value="UniProtKB-KW"/>
</dbReference>
<dbReference type="GO" id="GO:0005737">
    <property type="term" value="C:cytoplasm"/>
    <property type="evidence" value="ECO:0007669"/>
    <property type="project" value="UniProtKB-SubCell"/>
</dbReference>
<dbReference type="GO" id="GO:0002949">
    <property type="term" value="P:tRNA threonylcarbamoyladenosine modification"/>
    <property type="evidence" value="ECO:0007669"/>
    <property type="project" value="InterPro"/>
</dbReference>
<evidence type="ECO:0000256" key="4">
    <source>
        <dbReference type="ARBA" id="ARBA00022490"/>
    </source>
</evidence>
<evidence type="ECO:0000256" key="9">
    <source>
        <dbReference type="ARBA" id="ARBA00022842"/>
    </source>
</evidence>
<dbReference type="SUPFAM" id="SSF52540">
    <property type="entry name" value="P-loop containing nucleoside triphosphate hydrolases"/>
    <property type="match status" value="1"/>
</dbReference>
<reference evidence="11" key="1">
    <citation type="journal article" date="2020" name="mSystems">
        <title>Genome- and Community-Level Interaction Insights into Carbon Utilization and Element Cycling Functions of Hydrothermarchaeota in Hydrothermal Sediment.</title>
        <authorList>
            <person name="Zhou Z."/>
            <person name="Liu Y."/>
            <person name="Xu W."/>
            <person name="Pan J."/>
            <person name="Luo Z.H."/>
            <person name="Li M."/>
        </authorList>
    </citation>
    <scope>NUCLEOTIDE SEQUENCE [LARGE SCALE GENOMIC DNA]</scope>
    <source>
        <strain evidence="11">SpSt-381</strain>
    </source>
</reference>
<evidence type="ECO:0000256" key="3">
    <source>
        <dbReference type="ARBA" id="ARBA00019010"/>
    </source>
</evidence>
<dbReference type="PANTHER" id="PTHR33540:SF2">
    <property type="entry name" value="TRNA THREONYLCARBAMOYLADENOSINE BIOSYNTHESIS PROTEIN TSAE"/>
    <property type="match status" value="1"/>
</dbReference>
<gene>
    <name evidence="11" type="primary">tsaE</name>
    <name evidence="11" type="ORF">ENR23_10615</name>
</gene>
<dbReference type="InterPro" id="IPR003442">
    <property type="entry name" value="T6A_TsaE"/>
</dbReference>
<dbReference type="Pfam" id="PF02367">
    <property type="entry name" value="TsaE"/>
    <property type="match status" value="1"/>
</dbReference>
<dbReference type="Gene3D" id="3.40.50.300">
    <property type="entry name" value="P-loop containing nucleotide triphosphate hydrolases"/>
    <property type="match status" value="1"/>
</dbReference>
<proteinExistence type="inferred from homology"/>
<dbReference type="PANTHER" id="PTHR33540">
    <property type="entry name" value="TRNA THREONYLCARBAMOYLADENOSINE BIOSYNTHESIS PROTEIN TSAE"/>
    <property type="match status" value="1"/>
</dbReference>
<keyword evidence="6" id="KW-0479">Metal-binding</keyword>
<comment type="similarity">
    <text evidence="2">Belongs to the TsaE family.</text>
</comment>
<keyword evidence="5" id="KW-0819">tRNA processing</keyword>
<dbReference type="GO" id="GO:0046872">
    <property type="term" value="F:metal ion binding"/>
    <property type="evidence" value="ECO:0007669"/>
    <property type="project" value="UniProtKB-KW"/>
</dbReference>
<protein>
    <recommendedName>
        <fullName evidence="3">tRNA threonylcarbamoyladenosine biosynthesis protein TsaE</fullName>
    </recommendedName>
    <alternativeName>
        <fullName evidence="10">t(6)A37 threonylcarbamoyladenosine biosynthesis protein TsaE</fullName>
    </alternativeName>
</protein>
<evidence type="ECO:0000313" key="11">
    <source>
        <dbReference type="EMBL" id="HGZ43856.1"/>
    </source>
</evidence>
<evidence type="ECO:0000256" key="10">
    <source>
        <dbReference type="ARBA" id="ARBA00032441"/>
    </source>
</evidence>
<dbReference type="InterPro" id="IPR027417">
    <property type="entry name" value="P-loop_NTPase"/>
</dbReference>
<evidence type="ECO:0000256" key="6">
    <source>
        <dbReference type="ARBA" id="ARBA00022723"/>
    </source>
</evidence>
<evidence type="ECO:0000256" key="2">
    <source>
        <dbReference type="ARBA" id="ARBA00007599"/>
    </source>
</evidence>
<keyword evidence="4" id="KW-0963">Cytoplasm</keyword>
<dbReference type="AlphaFoldDB" id="A0A832I4W0"/>
<evidence type="ECO:0000256" key="7">
    <source>
        <dbReference type="ARBA" id="ARBA00022741"/>
    </source>
</evidence>
<evidence type="ECO:0000256" key="1">
    <source>
        <dbReference type="ARBA" id="ARBA00004496"/>
    </source>
</evidence>
<keyword evidence="9" id="KW-0460">Magnesium</keyword>
<name>A0A832I4W0_UNCEI</name>
<organism evidence="11">
    <name type="scientific">Eiseniibacteriota bacterium</name>
    <dbReference type="NCBI Taxonomy" id="2212470"/>
    <lineage>
        <taxon>Bacteria</taxon>
        <taxon>Candidatus Eiseniibacteriota</taxon>
    </lineage>
</organism>
<accession>A0A832I4W0</accession>
<dbReference type="NCBIfam" id="TIGR00150">
    <property type="entry name" value="T6A_YjeE"/>
    <property type="match status" value="1"/>
</dbReference>
<dbReference type="GO" id="GO:0005524">
    <property type="term" value="F:ATP binding"/>
    <property type="evidence" value="ECO:0007669"/>
    <property type="project" value="UniProtKB-KW"/>
</dbReference>
<keyword evidence="8" id="KW-0067">ATP-binding</keyword>
<evidence type="ECO:0000256" key="8">
    <source>
        <dbReference type="ARBA" id="ARBA00022840"/>
    </source>
</evidence>
<evidence type="ECO:0000256" key="5">
    <source>
        <dbReference type="ARBA" id="ARBA00022694"/>
    </source>
</evidence>
<sequence>MTGVARATAAAAQTEALGAALAPALEPGDVVALCGPLGAGKTRFVAGLARGLAVAARVRSPSFTLVNEYRGRIALFHLDLYRLEGADAEGLGLEEYAERGALVVEWGDKLPAPWRREALRVTIAAGAGDARVLSAEADAGRGLALLAAWDALPPAEAARAAEGAA</sequence>